<feature type="domain" description="Integrase catalytic" evidence="1">
    <location>
        <begin position="156"/>
        <end position="261"/>
    </location>
</feature>
<reference evidence="2 3" key="1">
    <citation type="journal article" date="2018" name="PLoS Genet.">
        <title>Population sequencing reveals clonal diversity and ancestral inbreeding in the grapevine cultivar Chardonnay.</title>
        <authorList>
            <person name="Roach M.J."/>
            <person name="Johnson D.L."/>
            <person name="Bohlmann J."/>
            <person name="van Vuuren H.J."/>
            <person name="Jones S.J."/>
            <person name="Pretorius I.S."/>
            <person name="Schmidt S.A."/>
            <person name="Borneman A.R."/>
        </authorList>
    </citation>
    <scope>NUCLEOTIDE SEQUENCE [LARGE SCALE GENOMIC DNA]</scope>
    <source>
        <strain evidence="3">cv. Chardonnay</strain>
        <tissue evidence="2">Leaf</tissue>
    </source>
</reference>
<name>A0A438GND3_VITVI</name>
<proteinExistence type="predicted"/>
<dbReference type="AlphaFoldDB" id="A0A438GND3"/>
<dbReference type="Proteomes" id="UP000288805">
    <property type="component" value="Unassembled WGS sequence"/>
</dbReference>
<dbReference type="Gene3D" id="1.10.340.70">
    <property type="match status" value="1"/>
</dbReference>
<dbReference type="GO" id="GO:0003676">
    <property type="term" value="F:nucleic acid binding"/>
    <property type="evidence" value="ECO:0007669"/>
    <property type="project" value="InterPro"/>
</dbReference>
<comment type="caution">
    <text evidence="2">The sequence shown here is derived from an EMBL/GenBank/DDBJ whole genome shotgun (WGS) entry which is preliminary data.</text>
</comment>
<accession>A0A438GND3</accession>
<dbReference type="Gene3D" id="3.30.420.10">
    <property type="entry name" value="Ribonuclease H-like superfamily/Ribonuclease H"/>
    <property type="match status" value="1"/>
</dbReference>
<gene>
    <name evidence="2" type="primary">pol_84</name>
    <name evidence="2" type="ORF">CK203_054999</name>
</gene>
<organism evidence="2 3">
    <name type="scientific">Vitis vinifera</name>
    <name type="common">Grape</name>
    <dbReference type="NCBI Taxonomy" id="29760"/>
    <lineage>
        <taxon>Eukaryota</taxon>
        <taxon>Viridiplantae</taxon>
        <taxon>Streptophyta</taxon>
        <taxon>Embryophyta</taxon>
        <taxon>Tracheophyta</taxon>
        <taxon>Spermatophyta</taxon>
        <taxon>Magnoliopsida</taxon>
        <taxon>eudicotyledons</taxon>
        <taxon>Gunneridae</taxon>
        <taxon>Pentapetalae</taxon>
        <taxon>rosids</taxon>
        <taxon>Vitales</taxon>
        <taxon>Vitaceae</taxon>
        <taxon>Viteae</taxon>
        <taxon>Vitis</taxon>
    </lineage>
</organism>
<dbReference type="InterPro" id="IPR052160">
    <property type="entry name" value="Gypsy_RT_Integrase-like"/>
</dbReference>
<protein>
    <submittedName>
        <fullName evidence="2">Pol polyprotein</fullName>
    </submittedName>
</protein>
<evidence type="ECO:0000313" key="2">
    <source>
        <dbReference type="EMBL" id="RVW73707.1"/>
    </source>
</evidence>
<evidence type="ECO:0000313" key="3">
    <source>
        <dbReference type="Proteomes" id="UP000288805"/>
    </source>
</evidence>
<evidence type="ECO:0000259" key="1">
    <source>
        <dbReference type="PROSITE" id="PS50994"/>
    </source>
</evidence>
<dbReference type="Pfam" id="PF17921">
    <property type="entry name" value="Integrase_H2C2"/>
    <property type="match status" value="1"/>
</dbReference>
<dbReference type="InterPro" id="IPR036397">
    <property type="entry name" value="RNaseH_sf"/>
</dbReference>
<dbReference type="InterPro" id="IPR001584">
    <property type="entry name" value="Integrase_cat-core"/>
</dbReference>
<dbReference type="EMBL" id="QGNW01000385">
    <property type="protein sequence ID" value="RVW73707.1"/>
    <property type="molecule type" value="Genomic_DNA"/>
</dbReference>
<dbReference type="InterPro" id="IPR012337">
    <property type="entry name" value="RNaseH-like_sf"/>
</dbReference>
<dbReference type="InterPro" id="IPR041588">
    <property type="entry name" value="Integrase_H2C2"/>
</dbReference>
<dbReference type="GO" id="GO:0015074">
    <property type="term" value="P:DNA integration"/>
    <property type="evidence" value="ECO:0007669"/>
    <property type="project" value="InterPro"/>
</dbReference>
<dbReference type="PROSITE" id="PS50994">
    <property type="entry name" value="INTEGRASE"/>
    <property type="match status" value="1"/>
</dbReference>
<dbReference type="SUPFAM" id="SSF53098">
    <property type="entry name" value="Ribonuclease H-like"/>
    <property type="match status" value="1"/>
</dbReference>
<sequence>MVKDHLEWQVLGAEAGHESADTPTGHESGVESARQKHFFAKIHAYYWEEPFLFKYCADQIIRKCVPEEEQQGILSHCHENACGGHFASQKTTMKVLQSGFTWPSLFKDSHIMCRSCDRCQRLGKLTKRNQMPMNPILIVDLLMFGVLTSWDLSQCLLENIFSRFGVPKAIISYGGTHFCNKPFETLLAKYGVKHKVPTPYHPQTSRQVELANREIKTILTKVVITSRKYWSIKLYDSLWAYRTAYKTILGMSPYRLVYGKACHLPVEVEYKAWWAIKRLNMDLIIAGAKRCLDLNEMEELRNDAYINSKLQNRG</sequence>
<dbReference type="PANTHER" id="PTHR47266">
    <property type="entry name" value="ENDONUCLEASE-RELATED"/>
    <property type="match status" value="1"/>
</dbReference>